<keyword evidence="2 6" id="KW-0812">Transmembrane</keyword>
<reference evidence="11" key="1">
    <citation type="journal article" date="2010" name="Nature">
        <title>The Amphimedon queenslandica genome and the evolution of animal complexity.</title>
        <authorList>
            <person name="Srivastava M."/>
            <person name="Simakov O."/>
            <person name="Chapman J."/>
            <person name="Fahey B."/>
            <person name="Gauthier M.E."/>
            <person name="Mitros T."/>
            <person name="Richards G.S."/>
            <person name="Conaco C."/>
            <person name="Dacre M."/>
            <person name="Hellsten U."/>
            <person name="Larroux C."/>
            <person name="Putnam N.H."/>
            <person name="Stanke M."/>
            <person name="Adamska M."/>
            <person name="Darling A."/>
            <person name="Degnan S.M."/>
            <person name="Oakley T.H."/>
            <person name="Plachetzki D.C."/>
            <person name="Zhai Y."/>
            <person name="Adamski M."/>
            <person name="Calcino A."/>
            <person name="Cummins S.F."/>
            <person name="Goodstein D.M."/>
            <person name="Harris C."/>
            <person name="Jackson D.J."/>
            <person name="Leys S.P."/>
            <person name="Shu S."/>
            <person name="Woodcroft B.J."/>
            <person name="Vervoort M."/>
            <person name="Kosik K.S."/>
            <person name="Manning G."/>
            <person name="Degnan B.M."/>
            <person name="Rokhsar D.S."/>
        </authorList>
    </citation>
    <scope>NUCLEOTIDE SEQUENCE [LARGE SCALE GENOMIC DNA]</scope>
</reference>
<proteinExistence type="predicted"/>
<dbReference type="GO" id="GO:0016020">
    <property type="term" value="C:membrane"/>
    <property type="evidence" value="ECO:0007669"/>
    <property type="project" value="UniProtKB-SubCell"/>
</dbReference>
<keyword evidence="4 6" id="KW-1133">Transmembrane helix</keyword>
<evidence type="ECO:0000256" key="5">
    <source>
        <dbReference type="SAM" id="MobiDB-lite"/>
    </source>
</evidence>
<feature type="chain" id="PRO_5010858066" description="EGF-like domain-containing protein" evidence="7">
    <location>
        <begin position="21"/>
        <end position="385"/>
    </location>
</feature>
<evidence type="ECO:0000259" key="8">
    <source>
        <dbReference type="PROSITE" id="PS00022"/>
    </source>
</evidence>
<dbReference type="Gene3D" id="2.60.40.3510">
    <property type="match status" value="1"/>
</dbReference>
<dbReference type="PROSITE" id="PS00022">
    <property type="entry name" value="EGF_1"/>
    <property type="match status" value="1"/>
</dbReference>
<keyword evidence="7" id="KW-0732">Signal</keyword>
<dbReference type="STRING" id="400682.A0A1X7VLK2"/>
<evidence type="ECO:0000256" key="4">
    <source>
        <dbReference type="ARBA" id="ARBA00022989"/>
    </source>
</evidence>
<gene>
    <name evidence="10" type="primary">109591257</name>
</gene>
<dbReference type="InParanoid" id="A0A1X7VLK2"/>
<organism evidence="10">
    <name type="scientific">Amphimedon queenslandica</name>
    <name type="common">Sponge</name>
    <dbReference type="NCBI Taxonomy" id="400682"/>
    <lineage>
        <taxon>Eukaryota</taxon>
        <taxon>Metazoa</taxon>
        <taxon>Porifera</taxon>
        <taxon>Demospongiae</taxon>
        <taxon>Heteroscleromorpha</taxon>
        <taxon>Haplosclerida</taxon>
        <taxon>Niphatidae</taxon>
        <taxon>Amphimedon</taxon>
    </lineage>
</organism>
<dbReference type="KEGG" id="aqu:109591257"/>
<feature type="region of interest" description="Disordered" evidence="5">
    <location>
        <begin position="231"/>
        <end position="255"/>
    </location>
</feature>
<evidence type="ECO:0000313" key="11">
    <source>
        <dbReference type="Proteomes" id="UP000007879"/>
    </source>
</evidence>
<dbReference type="GO" id="GO:0007219">
    <property type="term" value="P:Notch signaling pathway"/>
    <property type="evidence" value="ECO:0007669"/>
    <property type="project" value="InterPro"/>
</dbReference>
<dbReference type="AlphaFoldDB" id="A0A1X7VLK2"/>
<dbReference type="PROSITE" id="PS51257">
    <property type="entry name" value="PROKAR_LIPOPROTEIN"/>
    <property type="match status" value="1"/>
</dbReference>
<dbReference type="InterPro" id="IPR000742">
    <property type="entry name" value="EGF"/>
</dbReference>
<dbReference type="InterPro" id="IPR011651">
    <property type="entry name" value="Notch_ligand_N"/>
</dbReference>
<dbReference type="Pfam" id="PF07657">
    <property type="entry name" value="MNNL"/>
    <property type="match status" value="1"/>
</dbReference>
<dbReference type="Proteomes" id="UP000007879">
    <property type="component" value="Unassembled WGS sequence"/>
</dbReference>
<keyword evidence="3" id="KW-0677">Repeat</keyword>
<dbReference type="EnsemblMetazoa" id="Aqu2.1.41261_001">
    <property type="protein sequence ID" value="Aqu2.1.41261_001"/>
    <property type="gene ID" value="Aqu2.1.41261"/>
</dbReference>
<keyword evidence="1" id="KW-0245">EGF-like domain</keyword>
<sequence length="385" mass="41599">MKSITVYLLLFLLSCPFCFSDYVLRIRAVRYENPTDEDYDGGSCDVIFPDCDVYFHFCIRAINLSPSNTDNCWDTITTSSSFESTNRTFPTTGLLYPGANTQNPLTFSSNDAWPGSFQLLVSSIDNDDNGNINLDDLIDRNAFNINLNPTTGDNFSNPIRTTGFYNKVYFTVQVQLSCASGWTGSDCQQCIPRAGCSPTNGRCTQPGECICNDGYTGADCTQQIITTSSAASSITRSSNPSATSTGTGSSAPGSAESSLAEIAGGAAAGVIILIIIIVSCIIIASYCIIKSRRKEKSNSRNEVPEPFNKNVMYIPPEVLDPNVKVKQSGSHYAKGLHQVPANVGTSNRDGAPLPKLPAGTRDITYDKLEAGDNNTYAKPAYSTYY</sequence>
<dbReference type="OrthoDB" id="10045365at2759"/>
<feature type="signal peptide" evidence="7">
    <location>
        <begin position="1"/>
        <end position="20"/>
    </location>
</feature>
<dbReference type="EnsemblMetazoa" id="XM_020007025.1">
    <property type="protein sequence ID" value="XP_019862584.1"/>
    <property type="gene ID" value="LOC109591257"/>
</dbReference>
<name>A0A1X7VLK2_AMPQE</name>
<evidence type="ECO:0000256" key="1">
    <source>
        <dbReference type="ARBA" id="ARBA00022536"/>
    </source>
</evidence>
<evidence type="ECO:0000256" key="3">
    <source>
        <dbReference type="ARBA" id="ARBA00022737"/>
    </source>
</evidence>
<protein>
    <recommendedName>
        <fullName evidence="8 9">EGF-like domain-containing protein</fullName>
    </recommendedName>
</protein>
<evidence type="ECO:0000256" key="2">
    <source>
        <dbReference type="ARBA" id="ARBA00022692"/>
    </source>
</evidence>
<reference evidence="10" key="2">
    <citation type="submission" date="2017-05" db="UniProtKB">
        <authorList>
            <consortium name="EnsemblMetazoa"/>
        </authorList>
    </citation>
    <scope>IDENTIFICATION</scope>
</reference>
<evidence type="ECO:0000259" key="9">
    <source>
        <dbReference type="PROSITE" id="PS01186"/>
    </source>
</evidence>
<evidence type="ECO:0000256" key="6">
    <source>
        <dbReference type="SAM" id="Phobius"/>
    </source>
</evidence>
<feature type="domain" description="EGF-like" evidence="8 9">
    <location>
        <begin position="209"/>
        <end position="220"/>
    </location>
</feature>
<dbReference type="PROSITE" id="PS01186">
    <property type="entry name" value="EGF_2"/>
    <property type="match status" value="1"/>
</dbReference>
<keyword evidence="6" id="KW-0472">Membrane</keyword>
<evidence type="ECO:0000313" key="10">
    <source>
        <dbReference type="EnsemblMetazoa" id="Aqu2.1.41261_001"/>
    </source>
</evidence>
<feature type="transmembrane region" description="Helical" evidence="6">
    <location>
        <begin position="266"/>
        <end position="289"/>
    </location>
</feature>
<dbReference type="Gene3D" id="2.10.25.10">
    <property type="entry name" value="Laminin"/>
    <property type="match status" value="1"/>
</dbReference>
<evidence type="ECO:0000256" key="7">
    <source>
        <dbReference type="SAM" id="SignalP"/>
    </source>
</evidence>
<dbReference type="eggNOG" id="KOG1217">
    <property type="taxonomic scope" value="Eukaryota"/>
</dbReference>
<accession>A0A1X7VLK2</accession>
<keyword evidence="11" id="KW-1185">Reference proteome</keyword>